<accession>A0A820QDN7</accession>
<sequence>MQRPKVFFKIAINGQPQGVVVFE</sequence>
<gene>
    <name evidence="1" type="ORF">OXD698_LOCUS52433</name>
</gene>
<feature type="non-terminal residue" evidence="1">
    <location>
        <position position="23"/>
    </location>
</feature>
<proteinExistence type="predicted"/>
<reference evidence="1" key="1">
    <citation type="submission" date="2021-02" db="EMBL/GenBank/DDBJ databases">
        <authorList>
            <person name="Nowell W R."/>
        </authorList>
    </citation>
    <scope>NUCLEOTIDE SEQUENCE</scope>
</reference>
<name>A0A820QDN7_9BILA</name>
<evidence type="ECO:0000313" key="2">
    <source>
        <dbReference type="Proteomes" id="UP000663844"/>
    </source>
</evidence>
<dbReference type="Proteomes" id="UP000663844">
    <property type="component" value="Unassembled WGS sequence"/>
</dbReference>
<organism evidence="1 2">
    <name type="scientific">Adineta steineri</name>
    <dbReference type="NCBI Taxonomy" id="433720"/>
    <lineage>
        <taxon>Eukaryota</taxon>
        <taxon>Metazoa</taxon>
        <taxon>Spiralia</taxon>
        <taxon>Gnathifera</taxon>
        <taxon>Rotifera</taxon>
        <taxon>Eurotatoria</taxon>
        <taxon>Bdelloidea</taxon>
        <taxon>Adinetida</taxon>
        <taxon>Adinetidae</taxon>
        <taxon>Adineta</taxon>
    </lineage>
</organism>
<dbReference type="EMBL" id="CAJOAZ010028457">
    <property type="protein sequence ID" value="CAF4417590.1"/>
    <property type="molecule type" value="Genomic_DNA"/>
</dbReference>
<protein>
    <submittedName>
        <fullName evidence="1">Uncharacterized protein</fullName>
    </submittedName>
</protein>
<evidence type="ECO:0000313" key="1">
    <source>
        <dbReference type="EMBL" id="CAF4417590.1"/>
    </source>
</evidence>
<comment type="caution">
    <text evidence="1">The sequence shown here is derived from an EMBL/GenBank/DDBJ whole genome shotgun (WGS) entry which is preliminary data.</text>
</comment>
<dbReference type="AlphaFoldDB" id="A0A820QDN7"/>